<name>A0ACC2UC47_9FUNG</name>
<proteinExistence type="predicted"/>
<evidence type="ECO:0000313" key="1">
    <source>
        <dbReference type="EMBL" id="KAJ9084625.1"/>
    </source>
</evidence>
<accession>A0ACC2UC47</accession>
<protein>
    <submittedName>
        <fullName evidence="1">Uncharacterized protein</fullName>
    </submittedName>
</protein>
<reference evidence="1" key="1">
    <citation type="submission" date="2022-04" db="EMBL/GenBank/DDBJ databases">
        <title>Genome of the entomopathogenic fungus Entomophthora muscae.</title>
        <authorList>
            <person name="Elya C."/>
            <person name="Lovett B.R."/>
            <person name="Lee E."/>
            <person name="Macias A.M."/>
            <person name="Hajek A.E."/>
            <person name="De Bivort B.L."/>
            <person name="Kasson M.T."/>
            <person name="De Fine Licht H.H."/>
            <person name="Stajich J.E."/>
        </authorList>
    </citation>
    <scope>NUCLEOTIDE SEQUENCE</scope>
    <source>
        <strain evidence="1">Berkeley</strain>
    </source>
</reference>
<dbReference type="EMBL" id="QTSX02000823">
    <property type="protein sequence ID" value="KAJ9084625.1"/>
    <property type="molecule type" value="Genomic_DNA"/>
</dbReference>
<evidence type="ECO:0000313" key="2">
    <source>
        <dbReference type="Proteomes" id="UP001165960"/>
    </source>
</evidence>
<dbReference type="Proteomes" id="UP001165960">
    <property type="component" value="Unassembled WGS sequence"/>
</dbReference>
<comment type="caution">
    <text evidence="1">The sequence shown here is derived from an EMBL/GenBank/DDBJ whole genome shotgun (WGS) entry which is preliminary data.</text>
</comment>
<sequence length="133" mass="14952">MLKPLIFLTPQRKQQERAEKALFCSCFKENAFLRRENQKNKELVNEANKIFSVVQGWKGLGTRRGPVTNRVINGGAQEELPDLMDEVVIKPTDETGTNQEDETENHEQSPTGTLEGDHTPIFLTPGGEQQEGT</sequence>
<gene>
    <name evidence="1" type="ORF">DSO57_1022487</name>
</gene>
<organism evidence="1 2">
    <name type="scientific">Entomophthora muscae</name>
    <dbReference type="NCBI Taxonomy" id="34485"/>
    <lineage>
        <taxon>Eukaryota</taxon>
        <taxon>Fungi</taxon>
        <taxon>Fungi incertae sedis</taxon>
        <taxon>Zoopagomycota</taxon>
        <taxon>Entomophthoromycotina</taxon>
        <taxon>Entomophthoromycetes</taxon>
        <taxon>Entomophthorales</taxon>
        <taxon>Entomophthoraceae</taxon>
        <taxon>Entomophthora</taxon>
    </lineage>
</organism>
<keyword evidence="2" id="KW-1185">Reference proteome</keyword>